<dbReference type="STRING" id="869212.Turpa_3717"/>
<dbReference type="Proteomes" id="UP000006048">
    <property type="component" value="Chromosome"/>
</dbReference>
<name>I4BAP4_TURPD</name>
<feature type="transmembrane region" description="Helical" evidence="1">
    <location>
        <begin position="41"/>
        <end position="63"/>
    </location>
</feature>
<organism evidence="2 3">
    <name type="scientific">Turneriella parva (strain ATCC BAA-1111 / DSM 21527 / NCTC 11395 / H)</name>
    <name type="common">Leptospira parva</name>
    <dbReference type="NCBI Taxonomy" id="869212"/>
    <lineage>
        <taxon>Bacteria</taxon>
        <taxon>Pseudomonadati</taxon>
        <taxon>Spirochaetota</taxon>
        <taxon>Spirochaetia</taxon>
        <taxon>Leptospirales</taxon>
        <taxon>Leptospiraceae</taxon>
        <taxon>Turneriella</taxon>
    </lineage>
</organism>
<sequence>MRYLWGVDEQDVLYSDAAMVGIFAEERMIRMITGFAAAMDGIYAAKALTLLMACTEFCAFAMIQYPRFR</sequence>
<keyword evidence="3" id="KW-1185">Reference proteome</keyword>
<proteinExistence type="predicted"/>
<dbReference type="EMBL" id="CP002959">
    <property type="protein sequence ID" value="AFM14351.1"/>
    <property type="molecule type" value="Genomic_DNA"/>
</dbReference>
<evidence type="ECO:0000313" key="2">
    <source>
        <dbReference type="EMBL" id="AFM14351.1"/>
    </source>
</evidence>
<protein>
    <submittedName>
        <fullName evidence="2">Uncharacterized protein</fullName>
    </submittedName>
</protein>
<keyword evidence="1" id="KW-0812">Transmembrane</keyword>
<gene>
    <name evidence="2" type="ordered locus">Turpa_3717</name>
</gene>
<evidence type="ECO:0000313" key="3">
    <source>
        <dbReference type="Proteomes" id="UP000006048"/>
    </source>
</evidence>
<evidence type="ECO:0000256" key="1">
    <source>
        <dbReference type="SAM" id="Phobius"/>
    </source>
</evidence>
<dbReference type="KEGG" id="tpx:Turpa_3717"/>
<dbReference type="AlphaFoldDB" id="I4BAP4"/>
<accession>I4BAP4</accession>
<reference evidence="2 3" key="1">
    <citation type="submission" date="2012-06" db="EMBL/GenBank/DDBJ databases">
        <title>The complete chromosome of genome of Turneriella parva DSM 21527.</title>
        <authorList>
            <consortium name="US DOE Joint Genome Institute (JGI-PGF)"/>
            <person name="Lucas S."/>
            <person name="Han J."/>
            <person name="Lapidus A."/>
            <person name="Bruce D."/>
            <person name="Goodwin L."/>
            <person name="Pitluck S."/>
            <person name="Peters L."/>
            <person name="Kyrpides N."/>
            <person name="Mavromatis K."/>
            <person name="Ivanova N."/>
            <person name="Mikhailova N."/>
            <person name="Chertkov O."/>
            <person name="Detter J.C."/>
            <person name="Tapia R."/>
            <person name="Han C."/>
            <person name="Land M."/>
            <person name="Hauser L."/>
            <person name="Markowitz V."/>
            <person name="Cheng J.-F."/>
            <person name="Hugenholtz P."/>
            <person name="Woyke T."/>
            <person name="Wu D."/>
            <person name="Gronow S."/>
            <person name="Wellnitz S."/>
            <person name="Brambilla E."/>
            <person name="Klenk H.-P."/>
            <person name="Eisen J.A."/>
        </authorList>
    </citation>
    <scope>NUCLEOTIDE SEQUENCE [LARGE SCALE GENOMIC DNA]</scope>
    <source>
        <strain evidence="3">ATCC BAA-1111 / DSM 21527 / NCTC 11395 / H</strain>
    </source>
</reference>
<dbReference type="HOGENOM" id="CLU_2774789_0_0_12"/>
<keyword evidence="1" id="KW-1133">Transmembrane helix</keyword>
<keyword evidence="1" id="KW-0472">Membrane</keyword>